<evidence type="ECO:0000313" key="1">
    <source>
        <dbReference type="EMBL" id="KAG1773281.1"/>
    </source>
</evidence>
<accession>A0A9P6ZN50</accession>
<gene>
    <name evidence="1" type="ORF">EV702DRAFT_1270484</name>
</gene>
<dbReference type="EMBL" id="JABBWD010000049">
    <property type="protein sequence ID" value="KAG1773281.1"/>
    <property type="molecule type" value="Genomic_DNA"/>
</dbReference>
<dbReference type="AlphaFoldDB" id="A0A9P6ZN50"/>
<reference evidence="1" key="1">
    <citation type="journal article" date="2020" name="New Phytol.">
        <title>Comparative genomics reveals dynamic genome evolution in host specialist ectomycorrhizal fungi.</title>
        <authorList>
            <person name="Lofgren L.A."/>
            <person name="Nguyen N.H."/>
            <person name="Vilgalys R."/>
            <person name="Ruytinx J."/>
            <person name="Liao H.L."/>
            <person name="Branco S."/>
            <person name="Kuo A."/>
            <person name="LaButti K."/>
            <person name="Lipzen A."/>
            <person name="Andreopoulos W."/>
            <person name="Pangilinan J."/>
            <person name="Riley R."/>
            <person name="Hundley H."/>
            <person name="Na H."/>
            <person name="Barry K."/>
            <person name="Grigoriev I.V."/>
            <person name="Stajich J.E."/>
            <person name="Kennedy P.G."/>
        </authorList>
    </citation>
    <scope>NUCLEOTIDE SEQUENCE</scope>
    <source>
        <strain evidence="1">DOB743</strain>
    </source>
</reference>
<name>A0A9P6ZN50_9AGAM</name>
<dbReference type="OrthoDB" id="4760524at2759"/>
<comment type="caution">
    <text evidence="1">The sequence shown here is derived from an EMBL/GenBank/DDBJ whole genome shotgun (WGS) entry which is preliminary data.</text>
</comment>
<evidence type="ECO:0000313" key="2">
    <source>
        <dbReference type="Proteomes" id="UP000714275"/>
    </source>
</evidence>
<dbReference type="Proteomes" id="UP000714275">
    <property type="component" value="Unassembled WGS sequence"/>
</dbReference>
<sequence length="511" mass="56036">MASGSHTHPQRIHNAVLVCVSRTCNKNEQLKLGCKAEVNNGDPQEMLPEKKVPAVEPQFVDTDTMARDNHINIVSMTQSTSGSASSCLPQAQSLSVGQKRVAEDLEECDAKRINMGSGSTHNDRYLKPVLYQYGQRDGTYLCYKDGSVIRPGSHMYHTETAEHLGVLFKCPLSAKTYPRYDACKMHWGDGCGKLAAEGAPPSHSAACQGSMNSASASSVGLPTAAFTFSLPTTVATTPETVLSEAVEDGPNPDSWAANEIRDTALVAPVLPTTQVREITLAEVHGDLDFWRWINDLEDFVNPVLPISKLPSSQVREITLAEVHGDLDFWRWINDQEDFVDPDLPISELPSSQSPETMLTEAAEDPDVWRLINEIEDFADPELPLCESPTDAAEDPDFCNFPLRTLLISRAGRRFIVASTMKFIDNRDNNPLDQPQLMAELTNVGPAASLATEVYKLYNCILSTYADPRVSYQHLSIVAALADPLPMSQISELLGPGQGSDIEKHWCSYGLS</sequence>
<organism evidence="1 2">
    <name type="scientific">Suillus placidus</name>
    <dbReference type="NCBI Taxonomy" id="48579"/>
    <lineage>
        <taxon>Eukaryota</taxon>
        <taxon>Fungi</taxon>
        <taxon>Dikarya</taxon>
        <taxon>Basidiomycota</taxon>
        <taxon>Agaricomycotina</taxon>
        <taxon>Agaricomycetes</taxon>
        <taxon>Agaricomycetidae</taxon>
        <taxon>Boletales</taxon>
        <taxon>Suillineae</taxon>
        <taxon>Suillaceae</taxon>
        <taxon>Suillus</taxon>
    </lineage>
</organism>
<proteinExistence type="predicted"/>
<keyword evidence="2" id="KW-1185">Reference proteome</keyword>
<protein>
    <submittedName>
        <fullName evidence="1">Uncharacterized protein</fullName>
    </submittedName>
</protein>